<dbReference type="SUPFAM" id="SSF53850">
    <property type="entry name" value="Periplasmic binding protein-like II"/>
    <property type="match status" value="1"/>
</dbReference>
<organism evidence="6 7">
    <name type="scientific">Legionella oakridgensis ATCC 33761 = DSM 21215</name>
    <dbReference type="NCBI Taxonomy" id="1268635"/>
    <lineage>
        <taxon>Bacteria</taxon>
        <taxon>Pseudomonadati</taxon>
        <taxon>Pseudomonadota</taxon>
        <taxon>Gammaproteobacteria</taxon>
        <taxon>Legionellales</taxon>
        <taxon>Legionellaceae</taxon>
        <taxon>Legionella</taxon>
    </lineage>
</organism>
<dbReference type="Pfam" id="PF00497">
    <property type="entry name" value="SBP_bac_3"/>
    <property type="match status" value="1"/>
</dbReference>
<dbReference type="KEGG" id="lok:Loa_00146"/>
<dbReference type="SMART" id="SM00062">
    <property type="entry name" value="PBPb"/>
    <property type="match status" value="1"/>
</dbReference>
<evidence type="ECO:0000313" key="7">
    <source>
        <dbReference type="Proteomes" id="UP000018838"/>
    </source>
</evidence>
<evidence type="ECO:0000313" key="6">
    <source>
        <dbReference type="EMBL" id="AHE65737.1"/>
    </source>
</evidence>
<comment type="subcellular location">
    <subcellularLocation>
        <location evidence="1">Cell envelope</location>
    </subcellularLocation>
</comment>
<dbReference type="EMBL" id="CP004006">
    <property type="protein sequence ID" value="AHE65737.1"/>
    <property type="molecule type" value="Genomic_DNA"/>
</dbReference>
<dbReference type="CDD" id="cd13622">
    <property type="entry name" value="PBP2_Arg_3"/>
    <property type="match status" value="1"/>
</dbReference>
<dbReference type="PATRIC" id="fig|1268635.3.peg.151"/>
<dbReference type="STRING" id="1268635.Loa_00146"/>
<feature type="domain" description="Solute-binding protein family 3/N-terminal" evidence="5">
    <location>
        <begin position="33"/>
        <end position="253"/>
    </location>
</feature>
<accession>W0BAT6</accession>
<dbReference type="Gene3D" id="3.40.190.10">
    <property type="entry name" value="Periplasmic binding protein-like II"/>
    <property type="match status" value="2"/>
</dbReference>
<dbReference type="InterPro" id="IPR001638">
    <property type="entry name" value="Solute-binding_3/MltF_N"/>
</dbReference>
<dbReference type="PANTHER" id="PTHR35936:SF19">
    <property type="entry name" value="AMINO-ACID-BINDING PROTEIN YXEM-RELATED"/>
    <property type="match status" value="1"/>
</dbReference>
<evidence type="ECO:0000256" key="1">
    <source>
        <dbReference type="ARBA" id="ARBA00004196"/>
    </source>
</evidence>
<dbReference type="eggNOG" id="COG0834">
    <property type="taxonomic scope" value="Bacteria"/>
</dbReference>
<name>W0BAT6_9GAMM</name>
<dbReference type="PROSITE" id="PS01039">
    <property type="entry name" value="SBP_BACTERIAL_3"/>
    <property type="match status" value="1"/>
</dbReference>
<reference evidence="6 7" key="1">
    <citation type="journal article" date="2013" name="Int. J. Med. Microbiol.">
        <title>Legionella oakridgensis ATCC 33761 genome sequence and phenotypic characterization reveals its replication capacity in amoebae.</title>
        <authorList>
            <person name="Brzuszkiewicz E."/>
            <person name="Schulz T."/>
            <person name="Rydzewski K."/>
            <person name="Daniel R."/>
            <person name="Gillmaier N."/>
            <person name="Dittmann C."/>
            <person name="Holland G."/>
            <person name="Schunder E."/>
            <person name="Lautner M."/>
            <person name="Eisenreich W."/>
            <person name="Luck C."/>
            <person name="Heuner K."/>
        </authorList>
    </citation>
    <scope>NUCLEOTIDE SEQUENCE [LARGE SCALE GENOMIC DNA]</scope>
    <source>
        <strain>OR-10</strain>
        <strain evidence="7">ATCC 33761</strain>
    </source>
</reference>
<keyword evidence="7" id="KW-1185">Reference proteome</keyword>
<protein>
    <submittedName>
        <fullName evidence="6">ABC-type amino acid transport/signal transduction systems, periplasmic component/domain protein</fullName>
    </submittedName>
</protein>
<dbReference type="HOGENOM" id="CLU_019602_18_0_6"/>
<dbReference type="InterPro" id="IPR018313">
    <property type="entry name" value="SBP_3_CS"/>
</dbReference>
<dbReference type="GO" id="GO:0030313">
    <property type="term" value="C:cell envelope"/>
    <property type="evidence" value="ECO:0007669"/>
    <property type="project" value="UniProtKB-SubCell"/>
</dbReference>
<sequence>MVIISQVQPLDGQMKILGILIALFVVPLVYANQLIIGASPLNPPFSRLSDAEQQLMGFDIDVMTAVCSRIKADCKFVPVPFDDLFMQLEAGKIDLAISAIIITPEREANYLFSIPYMNSNGRFFAPFDSKLNTFDDIQSKKVGVRAGSPYKELATVLYNDNVTVKEYDIVNDLFSALENGDIDVGLMDNECAIYWNANYNNTFKLIGNRLPVGKGYGIMAKRGTDDLILKINQALSDMKADGTLVKIYGDYFDL</sequence>
<evidence type="ECO:0000256" key="4">
    <source>
        <dbReference type="RuleBase" id="RU003744"/>
    </source>
</evidence>
<dbReference type="Proteomes" id="UP000018838">
    <property type="component" value="Chromosome"/>
</dbReference>
<comment type="similarity">
    <text evidence="2 4">Belongs to the bacterial solute-binding protein 3 family.</text>
</comment>
<gene>
    <name evidence="6" type="ORF">Loa_00146</name>
</gene>
<proteinExistence type="inferred from homology"/>
<dbReference type="AlphaFoldDB" id="W0BAT6"/>
<evidence type="ECO:0000256" key="3">
    <source>
        <dbReference type="ARBA" id="ARBA00022729"/>
    </source>
</evidence>
<dbReference type="PANTHER" id="PTHR35936">
    <property type="entry name" value="MEMBRANE-BOUND LYTIC MUREIN TRANSGLYCOSYLASE F"/>
    <property type="match status" value="1"/>
</dbReference>
<keyword evidence="3" id="KW-0732">Signal</keyword>
<evidence type="ECO:0000256" key="2">
    <source>
        <dbReference type="ARBA" id="ARBA00010333"/>
    </source>
</evidence>
<evidence type="ECO:0000259" key="5">
    <source>
        <dbReference type="SMART" id="SM00062"/>
    </source>
</evidence>